<name>A0A062V8N7_9EURY</name>
<dbReference type="Proteomes" id="UP000027153">
    <property type="component" value="Unassembled WGS sequence"/>
</dbReference>
<dbReference type="GO" id="GO:0006508">
    <property type="term" value="P:proteolysis"/>
    <property type="evidence" value="ECO:0007669"/>
    <property type="project" value="UniProtKB-KW"/>
</dbReference>
<dbReference type="GO" id="GO:0004252">
    <property type="term" value="F:serine-type endopeptidase activity"/>
    <property type="evidence" value="ECO:0007669"/>
    <property type="project" value="InterPro"/>
</dbReference>
<keyword evidence="6" id="KW-1185">Reference proteome</keyword>
<sequence>MPYNNRLLKTIITILLILLISSSSFLYLSIKEIKTKDETVSSLKDLTEKQKERISELERSNDNLQLNLSRKEELLKNETQTRQRYEEELINLAMVAKSESWVLALDDNDKGNLIPLEIIIKSGRGDLFLNVANVLFDETLQSSAQTAIKVAREVTGTSLVDKDVLIYIKAPVDTRDTTVSGGSAGSAITLAAIAAMQGKTLRDDVLITGSIREDHSIGRIGGAKEKALAAKQYGAVLFLVPTGQKSEVGEIGIEIMEVRTIEDAARYSIQSS</sequence>
<dbReference type="AlphaFoldDB" id="A0A062V8N7"/>
<dbReference type="Pfam" id="PF05362">
    <property type="entry name" value="Lon_C"/>
    <property type="match status" value="1"/>
</dbReference>
<keyword evidence="2" id="KW-0175">Coiled coil</keyword>
<organism evidence="5 6">
    <name type="scientific">Candidatus Methanoperedens nitratireducens</name>
    <dbReference type="NCBI Taxonomy" id="1392998"/>
    <lineage>
        <taxon>Archaea</taxon>
        <taxon>Methanobacteriati</taxon>
        <taxon>Methanobacteriota</taxon>
        <taxon>Stenosarchaea group</taxon>
        <taxon>Methanomicrobia</taxon>
        <taxon>Methanosarcinales</taxon>
        <taxon>ANME-2 cluster</taxon>
        <taxon>Candidatus Methanoperedentaceae</taxon>
        <taxon>Candidatus Methanoperedens</taxon>
    </lineage>
</organism>
<keyword evidence="3" id="KW-0472">Membrane</keyword>
<comment type="caution">
    <text evidence="5">The sequence shown here is derived from an EMBL/GenBank/DDBJ whole genome shotgun (WGS) entry which is preliminary data.</text>
</comment>
<keyword evidence="5" id="KW-0378">Hydrolase</keyword>
<evidence type="ECO:0000313" key="6">
    <source>
        <dbReference type="Proteomes" id="UP000027153"/>
    </source>
</evidence>
<gene>
    <name evidence="5" type="ORF">ANME2D_00734</name>
</gene>
<dbReference type="InterPro" id="IPR008269">
    <property type="entry name" value="Lon_proteolytic"/>
</dbReference>
<dbReference type="GO" id="GO:0004176">
    <property type="term" value="F:ATP-dependent peptidase activity"/>
    <property type="evidence" value="ECO:0007669"/>
    <property type="project" value="InterPro"/>
</dbReference>
<feature type="coiled-coil region" evidence="2">
    <location>
        <begin position="40"/>
        <end position="95"/>
    </location>
</feature>
<reference evidence="5 6" key="1">
    <citation type="journal article" date="2013" name="Nature">
        <title>Anaerobic oxidation of methane coupled to nitrate reduction in a novel archaeal lineage.</title>
        <authorList>
            <person name="Haroon M.F."/>
            <person name="Hu S."/>
            <person name="Shi Y."/>
            <person name="Imelfort M."/>
            <person name="Keller J."/>
            <person name="Hugenholtz P."/>
            <person name="Yuan Z."/>
            <person name="Tyson G.W."/>
        </authorList>
    </citation>
    <scope>NUCLEOTIDE SEQUENCE [LARGE SCALE GENOMIC DNA]</scope>
    <source>
        <strain evidence="5 6">ANME-2d</strain>
    </source>
</reference>
<keyword evidence="3" id="KW-0812">Transmembrane</keyword>
<dbReference type="SUPFAM" id="SSF54211">
    <property type="entry name" value="Ribosomal protein S5 domain 2-like"/>
    <property type="match status" value="1"/>
</dbReference>
<evidence type="ECO:0000256" key="2">
    <source>
        <dbReference type="SAM" id="Coils"/>
    </source>
</evidence>
<dbReference type="InterPro" id="IPR014721">
    <property type="entry name" value="Ribsml_uS5_D2-typ_fold_subgr"/>
</dbReference>
<evidence type="ECO:0000256" key="3">
    <source>
        <dbReference type="SAM" id="Phobius"/>
    </source>
</evidence>
<dbReference type="GO" id="GO:0012505">
    <property type="term" value="C:endomembrane system"/>
    <property type="evidence" value="ECO:0007669"/>
    <property type="project" value="UniProtKB-SubCell"/>
</dbReference>
<evidence type="ECO:0000259" key="4">
    <source>
        <dbReference type="Pfam" id="PF05362"/>
    </source>
</evidence>
<protein>
    <submittedName>
        <fullName evidence="5">Archaeal serine protease</fullName>
    </submittedName>
</protein>
<dbReference type="EMBL" id="JMIY01000001">
    <property type="protein sequence ID" value="KCZ73662.1"/>
    <property type="molecule type" value="Genomic_DNA"/>
</dbReference>
<dbReference type="PRINTS" id="PR00830">
    <property type="entry name" value="ENDOLAPTASE"/>
</dbReference>
<evidence type="ECO:0000313" key="5">
    <source>
        <dbReference type="EMBL" id="KCZ73662.1"/>
    </source>
</evidence>
<comment type="subcellular location">
    <subcellularLocation>
        <location evidence="1">Endomembrane system</location>
        <topology evidence="1">Multi-pass membrane protein</topology>
    </subcellularLocation>
</comment>
<dbReference type="Gene3D" id="3.30.230.10">
    <property type="match status" value="1"/>
</dbReference>
<feature type="domain" description="Lon proteolytic" evidence="4">
    <location>
        <begin position="111"/>
        <end position="257"/>
    </location>
</feature>
<keyword evidence="5" id="KW-0645">Protease</keyword>
<proteinExistence type="predicted"/>
<evidence type="ECO:0000256" key="1">
    <source>
        <dbReference type="ARBA" id="ARBA00004127"/>
    </source>
</evidence>
<keyword evidence="3" id="KW-1133">Transmembrane helix</keyword>
<accession>A0A062V8N7</accession>
<feature type="transmembrane region" description="Helical" evidence="3">
    <location>
        <begin position="6"/>
        <end position="28"/>
    </location>
</feature>
<dbReference type="InterPro" id="IPR020568">
    <property type="entry name" value="Ribosomal_Su5_D2-typ_SF"/>
</dbReference>